<dbReference type="CDD" id="cd04659">
    <property type="entry name" value="Piwi_piwi-like_ProArk"/>
    <property type="match status" value="1"/>
</dbReference>
<dbReference type="SMART" id="SM00950">
    <property type="entry name" value="Piwi"/>
    <property type="match status" value="1"/>
</dbReference>
<dbReference type="SUPFAM" id="SSF53098">
    <property type="entry name" value="Ribonuclease H-like"/>
    <property type="match status" value="1"/>
</dbReference>
<reference evidence="4 5" key="1">
    <citation type="submission" date="2019-03" db="EMBL/GenBank/DDBJ databases">
        <title>Deep-cultivation of Planctomycetes and their phenomic and genomic characterization uncovers novel biology.</title>
        <authorList>
            <person name="Wiegand S."/>
            <person name="Jogler M."/>
            <person name="Boedeker C."/>
            <person name="Pinto D."/>
            <person name="Vollmers J."/>
            <person name="Rivas-Marin E."/>
            <person name="Kohn T."/>
            <person name="Peeters S.H."/>
            <person name="Heuer A."/>
            <person name="Rast P."/>
            <person name="Oberbeckmann S."/>
            <person name="Bunk B."/>
            <person name="Jeske O."/>
            <person name="Meyerdierks A."/>
            <person name="Storesund J.E."/>
            <person name="Kallscheuer N."/>
            <person name="Luecker S."/>
            <person name="Lage O.M."/>
            <person name="Pohl T."/>
            <person name="Merkel B.J."/>
            <person name="Hornburger P."/>
            <person name="Mueller R.-W."/>
            <person name="Bruemmer F."/>
            <person name="Labrenz M."/>
            <person name="Spormann A.M."/>
            <person name="Op den Camp H."/>
            <person name="Overmann J."/>
            <person name="Amann R."/>
            <person name="Jetten M.S.M."/>
            <person name="Mascher T."/>
            <person name="Medema M.H."/>
            <person name="Devos D.P."/>
            <person name="Kaster A.-K."/>
            <person name="Ovreas L."/>
            <person name="Rohde M."/>
            <person name="Galperin M.Y."/>
            <person name="Jogler C."/>
        </authorList>
    </citation>
    <scope>NUCLEOTIDE SEQUENCE [LARGE SCALE GENOMIC DNA]</scope>
    <source>
        <strain evidence="4 5">V202</strain>
    </source>
</reference>
<keyword evidence="5" id="KW-1185">Reference proteome</keyword>
<dbReference type="GO" id="GO:0003676">
    <property type="term" value="F:nucleic acid binding"/>
    <property type="evidence" value="ECO:0007669"/>
    <property type="project" value="InterPro"/>
</dbReference>
<evidence type="ECO:0000313" key="5">
    <source>
        <dbReference type="Proteomes" id="UP000318384"/>
    </source>
</evidence>
<sequence length="486" mass="55430">MKVLKLGEPELEFGTNSHIDIRFGIMNYCPLDFESDNAAKTIRVGIVGSACSIEGIRDWIEKCRHEIPAKDSRQSNLFPRFPGFNPDLAFHSELTTDSSLERQLSSSKINSVVKIPVLDELRIEAVRSIVEEVNFLLEKKPPDVIICAIPQEYVEVLDPDTGKKDLDDETLVSKTIQKSKINFHHLLKARCMSLPRACPIQIVLPSTYDSSKRRRSNSLKRQVQPIQDEATRAWNLHTALYYKAGGIPWRLKYDPSKLQTCFVGIGFFHSLDKENISTSVAQVFNERGSGLVVRGGPAMISKEDRQVHLDADSAYALMLDALKQYQNEHHTIPARVVIHKSSSHSSAEIDGFQKAAEEYRVHSCELLSLRKSLTRLFRNSEYPPLRGTFLTLNNDIHILYTRGSVEFYSTYPGMYMPRTLRINCDKVDQTPRYLSEEILALTKMNWNNTQFDNGVPITLRAARQVGDILKYINHTDSFQPHYSFYM</sequence>
<comment type="similarity">
    <text evidence="1">Belongs to the argonaute family. Long pAgo subfamily.</text>
</comment>
<dbReference type="OrthoDB" id="530017at2"/>
<dbReference type="RefSeq" id="WP_145177380.1">
    <property type="nucleotide sequence ID" value="NZ_CP037422.1"/>
</dbReference>
<evidence type="ECO:0000256" key="2">
    <source>
        <dbReference type="ARBA" id="ARBA00035032"/>
    </source>
</evidence>
<accession>A0A517WXV3</accession>
<dbReference type="Proteomes" id="UP000318384">
    <property type="component" value="Chromosome"/>
</dbReference>
<organism evidence="4 5">
    <name type="scientific">Gimesia aquarii</name>
    <dbReference type="NCBI Taxonomy" id="2527964"/>
    <lineage>
        <taxon>Bacteria</taxon>
        <taxon>Pseudomonadati</taxon>
        <taxon>Planctomycetota</taxon>
        <taxon>Planctomycetia</taxon>
        <taxon>Planctomycetales</taxon>
        <taxon>Planctomycetaceae</taxon>
        <taxon>Gimesia</taxon>
    </lineage>
</organism>
<protein>
    <recommendedName>
        <fullName evidence="2">Protein argonaute</fullName>
    </recommendedName>
</protein>
<dbReference type="InterPro" id="IPR003165">
    <property type="entry name" value="Piwi"/>
</dbReference>
<name>A0A517WXV3_9PLAN</name>
<dbReference type="PROSITE" id="PS50822">
    <property type="entry name" value="PIWI"/>
    <property type="match status" value="1"/>
</dbReference>
<dbReference type="InterPro" id="IPR036397">
    <property type="entry name" value="RNaseH_sf"/>
</dbReference>
<dbReference type="AlphaFoldDB" id="A0A517WXV3"/>
<dbReference type="Gene3D" id="3.30.420.10">
    <property type="entry name" value="Ribonuclease H-like superfamily/Ribonuclease H"/>
    <property type="match status" value="1"/>
</dbReference>
<gene>
    <name evidence="4" type="ORF">V202x_34890</name>
</gene>
<feature type="domain" description="Piwi" evidence="3">
    <location>
        <begin position="199"/>
        <end position="474"/>
    </location>
</feature>
<evidence type="ECO:0000313" key="4">
    <source>
        <dbReference type="EMBL" id="QDU10090.1"/>
    </source>
</evidence>
<proteinExistence type="inferred from homology"/>
<evidence type="ECO:0000259" key="3">
    <source>
        <dbReference type="PROSITE" id="PS50822"/>
    </source>
</evidence>
<dbReference type="InterPro" id="IPR012337">
    <property type="entry name" value="RNaseH-like_sf"/>
</dbReference>
<dbReference type="EMBL" id="CP037422">
    <property type="protein sequence ID" value="QDU10090.1"/>
    <property type="molecule type" value="Genomic_DNA"/>
</dbReference>
<evidence type="ECO:0000256" key="1">
    <source>
        <dbReference type="ARBA" id="ARBA00035012"/>
    </source>
</evidence>